<keyword evidence="2" id="KW-1185">Reference proteome</keyword>
<organism evidence="1 2">
    <name type="scientific">Flagellimonas algicola</name>
    <dbReference type="NCBI Taxonomy" id="2583815"/>
    <lineage>
        <taxon>Bacteria</taxon>
        <taxon>Pseudomonadati</taxon>
        <taxon>Bacteroidota</taxon>
        <taxon>Flavobacteriia</taxon>
        <taxon>Flavobacteriales</taxon>
        <taxon>Flavobacteriaceae</taxon>
        <taxon>Flagellimonas</taxon>
    </lineage>
</organism>
<comment type="caution">
    <text evidence="1">The sequence shown here is derived from an EMBL/GenBank/DDBJ whole genome shotgun (WGS) entry which is preliminary data.</text>
</comment>
<name>A0ABY2WSH8_9FLAO</name>
<dbReference type="RefSeq" id="WP_138835003.1">
    <property type="nucleotide sequence ID" value="NZ_VCNI01000001.1"/>
</dbReference>
<evidence type="ECO:0000313" key="1">
    <source>
        <dbReference type="EMBL" id="TMU57474.1"/>
    </source>
</evidence>
<gene>
    <name evidence="1" type="ORF">FGG15_08000</name>
</gene>
<dbReference type="Proteomes" id="UP000751614">
    <property type="component" value="Unassembled WGS sequence"/>
</dbReference>
<proteinExistence type="predicted"/>
<sequence>MSGIAKSYEKVLRKELRAHGAWWPVTNIIEIGSYGFFRGGVFEPVGNIKKDYPDIPLDIKTSPELKNLNFSSEGTKSLKFNIDGELVASFADLGDADASLKFEFSKKNSIVLKADEISLTQIENAREVALALATKSDWKKKYKVVFGTYIGNQCLVICAREAGSEFILNASAEILEQIDGGKVEGGFSYTSSNNSTFDAIGKSGVIGIKLFKLNWLSGEINVLAADQVTENNILFEDNLGIDSEEDLEDDF</sequence>
<reference evidence="1 2" key="1">
    <citation type="submission" date="2019-05" db="EMBL/GenBank/DDBJ databases">
        <title>Flagellimonas sp. AsT0115, sp. nov., isolated from a marine red algae, Asparagopsis taxiformis.</title>
        <authorList>
            <person name="Kim J."/>
            <person name="Jeong S.E."/>
            <person name="Jeon C.O."/>
        </authorList>
    </citation>
    <scope>NUCLEOTIDE SEQUENCE [LARGE SCALE GENOMIC DNA]</scope>
    <source>
        <strain evidence="1 2">AsT0115</strain>
    </source>
</reference>
<evidence type="ECO:0000313" key="2">
    <source>
        <dbReference type="Proteomes" id="UP000751614"/>
    </source>
</evidence>
<protein>
    <submittedName>
        <fullName evidence="1">Uncharacterized protein</fullName>
    </submittedName>
</protein>
<dbReference type="EMBL" id="VCNI01000001">
    <property type="protein sequence ID" value="TMU57474.1"/>
    <property type="molecule type" value="Genomic_DNA"/>
</dbReference>
<accession>A0ABY2WSH8</accession>